<evidence type="ECO:0000259" key="1">
    <source>
        <dbReference type="Pfam" id="PF04233"/>
    </source>
</evidence>
<reference evidence="2 3" key="1">
    <citation type="submission" date="2019-04" db="EMBL/GenBank/DDBJ databases">
        <title>Microbes associate with the intestines of laboratory mice.</title>
        <authorList>
            <person name="Navarre W."/>
            <person name="Wong E."/>
            <person name="Huang K."/>
            <person name="Tropini C."/>
            <person name="Ng K."/>
            <person name="Yu B."/>
        </authorList>
    </citation>
    <scope>NUCLEOTIDE SEQUENCE [LARGE SCALE GENOMIC DNA]</scope>
    <source>
        <strain evidence="2 3">NM70_E10</strain>
    </source>
</reference>
<dbReference type="Pfam" id="PF04233">
    <property type="entry name" value="Phage_Mu_F"/>
    <property type="match status" value="1"/>
</dbReference>
<organism evidence="2 3">
    <name type="scientific">Bacteroides acidifaciens</name>
    <dbReference type="NCBI Taxonomy" id="85831"/>
    <lineage>
        <taxon>Bacteria</taxon>
        <taxon>Pseudomonadati</taxon>
        <taxon>Bacteroidota</taxon>
        <taxon>Bacteroidia</taxon>
        <taxon>Bacteroidales</taxon>
        <taxon>Bacteroidaceae</taxon>
        <taxon>Bacteroides</taxon>
    </lineage>
</organism>
<gene>
    <name evidence="2" type="ORF">E5356_04110</name>
</gene>
<dbReference type="GO" id="GO:0008237">
    <property type="term" value="F:metallopeptidase activity"/>
    <property type="evidence" value="ECO:0007669"/>
    <property type="project" value="InterPro"/>
</dbReference>
<comment type="caution">
    <text evidence="2">The sequence shown here is derived from an EMBL/GenBank/DDBJ whole genome shotgun (WGS) entry which is preliminary data.</text>
</comment>
<dbReference type="NCBIfam" id="TIGR01641">
    <property type="entry name" value="phageSPP1_gp7"/>
    <property type="match status" value="1"/>
</dbReference>
<evidence type="ECO:0000313" key="3">
    <source>
        <dbReference type="Proteomes" id="UP000305751"/>
    </source>
</evidence>
<dbReference type="AlphaFoldDB" id="A0A4S2B0J6"/>
<dbReference type="EMBL" id="SRZA01000006">
    <property type="protein sequence ID" value="TGY07488.1"/>
    <property type="molecule type" value="Genomic_DNA"/>
</dbReference>
<dbReference type="Proteomes" id="UP000305751">
    <property type="component" value="Unassembled WGS sequence"/>
</dbReference>
<protein>
    <recommendedName>
        <fullName evidence="1">Phage head morphogenesis domain-containing protein</fullName>
    </recommendedName>
</protein>
<evidence type="ECO:0000313" key="2">
    <source>
        <dbReference type="EMBL" id="TGY07488.1"/>
    </source>
</evidence>
<name>A0A4S2B0J6_9BACE</name>
<feature type="domain" description="Phage head morphogenesis" evidence="1">
    <location>
        <begin position="118"/>
        <end position="205"/>
    </location>
</feature>
<proteinExistence type="predicted"/>
<dbReference type="InterPro" id="IPR024079">
    <property type="entry name" value="MetalloPept_cat_dom_sf"/>
</dbReference>
<dbReference type="RefSeq" id="WP_136013684.1">
    <property type="nucleotide sequence ID" value="NZ_SRZA01000006.1"/>
</dbReference>
<accession>A0A4S2B0J6</accession>
<sequence length="527" mass="59850">MGDLYSDDLLRLAEGDTRPDFDDTAFSNAAGMVYRAGGFDASMLNTPEAREMIAETLRVLKTGIDSGLPVEVPEVLRYALENNAFIFSGFKAFHTLREVGLSLLTDKGEIKPFETFRKDVETINRRYNHNYLYAEYNHAVGASLMASRWQQIEADGDKYDLQYRTAQDDRVREDHAILHGTTLPPSDPFWGKYMPPNGWNCRCTAVQVRKGKYPLSDPDLSMKRGDNCTEAAKQQIFRFNPGKELQLFPPKHPYFKGPKAEPLKQSIDGYTPAEWTPKTITEAEQFYRDQLGVNCSLAGFTKADMAQVESIFRSVERHFQCFPELKKETLFVGSVLGRIKLLSERKLAELKADPYYAKFGDDMLKKEVSLWITRMKVRAGKNTYAYSHGAFKNWGLSGICFNTSWKGEKIDTSLEKDVQAKWHPPGTGTLKAVFDHELGHEIDRLVGLRTHRDFLKIYNEEMPKGKAHITENLSTYGHKNPAEFIAEAWSEYLNNEKPRPIAVAVGTIIKKLYTEKYHDSGSSSPST</sequence>
<dbReference type="InterPro" id="IPR006528">
    <property type="entry name" value="Phage_head_morphogenesis_dom"/>
</dbReference>
<dbReference type="Gene3D" id="3.40.390.10">
    <property type="entry name" value="Collagenase (Catalytic Domain)"/>
    <property type="match status" value="1"/>
</dbReference>
<dbReference type="SUPFAM" id="SSF55486">
    <property type="entry name" value="Metalloproteases ('zincins'), catalytic domain"/>
    <property type="match status" value="1"/>
</dbReference>
<keyword evidence="3" id="KW-1185">Reference proteome</keyword>